<dbReference type="Proteomes" id="UP000243106">
    <property type="component" value="Unassembled WGS sequence"/>
</dbReference>
<accession>A0A1I5WFH5</accession>
<evidence type="ECO:0000256" key="1">
    <source>
        <dbReference type="SAM" id="MobiDB-lite"/>
    </source>
</evidence>
<feature type="region of interest" description="Disordered" evidence="1">
    <location>
        <begin position="54"/>
        <end position="101"/>
    </location>
</feature>
<dbReference type="STRING" id="93684.SAMN05421853_102317"/>
<dbReference type="EMBL" id="FOXV01000002">
    <property type="protein sequence ID" value="SFQ18490.1"/>
    <property type="molecule type" value="Genomic_DNA"/>
</dbReference>
<reference evidence="3" key="1">
    <citation type="submission" date="2016-10" db="EMBL/GenBank/DDBJ databases">
        <authorList>
            <person name="Varghese N."/>
            <person name="Submissions S."/>
        </authorList>
    </citation>
    <scope>NUCLEOTIDE SEQUENCE [LARGE SCALE GENOMIC DNA]</scope>
    <source>
        <strain evidence="3">JCM 10271</strain>
    </source>
</reference>
<protein>
    <submittedName>
        <fullName evidence="2">Uncharacterized protein</fullName>
    </submittedName>
</protein>
<gene>
    <name evidence="2" type="ORF">SAMN05421853_102317</name>
</gene>
<dbReference type="AlphaFoldDB" id="A0A1I5WFH5"/>
<organism evidence="2 3">
    <name type="scientific">Roseivivax halotolerans</name>
    <dbReference type="NCBI Taxonomy" id="93684"/>
    <lineage>
        <taxon>Bacteria</taxon>
        <taxon>Pseudomonadati</taxon>
        <taxon>Pseudomonadota</taxon>
        <taxon>Alphaproteobacteria</taxon>
        <taxon>Rhodobacterales</taxon>
        <taxon>Roseobacteraceae</taxon>
        <taxon>Roseivivax</taxon>
    </lineage>
</organism>
<proteinExistence type="predicted"/>
<evidence type="ECO:0000313" key="2">
    <source>
        <dbReference type="EMBL" id="SFQ18490.1"/>
    </source>
</evidence>
<feature type="compositionally biased region" description="Low complexity" evidence="1">
    <location>
        <begin position="55"/>
        <end position="65"/>
    </location>
</feature>
<dbReference type="RefSeq" id="WP_093009578.1">
    <property type="nucleotide sequence ID" value="NZ_FOXV01000002.1"/>
</dbReference>
<feature type="compositionally biased region" description="Basic and acidic residues" evidence="1">
    <location>
        <begin position="68"/>
        <end position="79"/>
    </location>
</feature>
<name>A0A1I5WFH5_9RHOB</name>
<evidence type="ECO:0000313" key="3">
    <source>
        <dbReference type="Proteomes" id="UP000243106"/>
    </source>
</evidence>
<keyword evidence="3" id="KW-1185">Reference proteome</keyword>
<sequence>MLTPIHATQLWCAWTGAIWAQQIKMSQILLGAMAQSSAEAFWGVKMPMNACGVTPGAAPRKAAAPGRRKLEAVPAEPRRSARRQPSVPPGLPPRKGHATPV</sequence>